<dbReference type="Proteomes" id="UP000245698">
    <property type="component" value="Unassembled WGS sequence"/>
</dbReference>
<protein>
    <submittedName>
        <fullName evidence="1">Uncharacterized protein</fullName>
    </submittedName>
</protein>
<gene>
    <name evidence="1" type="ORF">BQ8482_310056</name>
</gene>
<accession>A0A2P9ANP3</accession>
<proteinExistence type="predicted"/>
<dbReference type="AlphaFoldDB" id="A0A2P9ANP3"/>
<evidence type="ECO:0000313" key="1">
    <source>
        <dbReference type="EMBL" id="SJM32735.1"/>
    </source>
</evidence>
<organism evidence="1 2">
    <name type="scientific">Mesorhizobium delmotii</name>
    <dbReference type="NCBI Taxonomy" id="1631247"/>
    <lineage>
        <taxon>Bacteria</taxon>
        <taxon>Pseudomonadati</taxon>
        <taxon>Pseudomonadota</taxon>
        <taxon>Alphaproteobacteria</taxon>
        <taxon>Hyphomicrobiales</taxon>
        <taxon>Phyllobacteriaceae</taxon>
        <taxon>Mesorhizobium</taxon>
    </lineage>
</organism>
<reference evidence="2" key="1">
    <citation type="submission" date="2016-12" db="EMBL/GenBank/DDBJ databases">
        <authorList>
            <person name="Brunel B."/>
        </authorList>
    </citation>
    <scope>NUCLEOTIDE SEQUENCE [LARGE SCALE GENOMIC DNA]</scope>
</reference>
<dbReference type="EMBL" id="FUIG01000039">
    <property type="protein sequence ID" value="SJM32735.1"/>
    <property type="molecule type" value="Genomic_DNA"/>
</dbReference>
<dbReference type="RefSeq" id="WP_123149613.1">
    <property type="nucleotide sequence ID" value="NZ_FUIG01000039.1"/>
</dbReference>
<evidence type="ECO:0000313" key="2">
    <source>
        <dbReference type="Proteomes" id="UP000245698"/>
    </source>
</evidence>
<sequence length="70" mass="7533">MMASYAGLSHELALWRWSDGGEIARHVRLFVSGQLEAAAARPSSDFGALVKALGRKIGSKITHIDVNLTP</sequence>
<name>A0A2P9ANP3_9HYPH</name>
<keyword evidence="2" id="KW-1185">Reference proteome</keyword>